<dbReference type="SUPFAM" id="SSF48452">
    <property type="entry name" value="TPR-like"/>
    <property type="match status" value="1"/>
</dbReference>
<name>A0A5C6WVV3_9DELT</name>
<dbReference type="InterPro" id="IPR019734">
    <property type="entry name" value="TPR_rpt"/>
</dbReference>
<proteinExistence type="predicted"/>
<dbReference type="Gene3D" id="1.25.40.10">
    <property type="entry name" value="Tetratricopeptide repeat domain"/>
    <property type="match status" value="1"/>
</dbReference>
<accession>A0A5C6WVV3</accession>
<evidence type="ECO:0000256" key="1">
    <source>
        <dbReference type="SAM" id="Phobius"/>
    </source>
</evidence>
<keyword evidence="1" id="KW-0472">Membrane</keyword>
<dbReference type="InterPro" id="IPR011990">
    <property type="entry name" value="TPR-like_helical_dom_sf"/>
</dbReference>
<dbReference type="AlphaFoldDB" id="A0A5C6WVV3"/>
<dbReference type="Proteomes" id="UP000321046">
    <property type="component" value="Unassembled WGS sequence"/>
</dbReference>
<dbReference type="RefSeq" id="WP_146977058.1">
    <property type="nucleotide sequence ID" value="NZ_VOSL01000143.1"/>
</dbReference>
<gene>
    <name evidence="2" type="ORF">FRC96_19530</name>
</gene>
<protein>
    <submittedName>
        <fullName evidence="2">Tetratricopeptide repeat protein</fullName>
    </submittedName>
</protein>
<feature type="transmembrane region" description="Helical" evidence="1">
    <location>
        <begin position="29"/>
        <end position="47"/>
    </location>
</feature>
<keyword evidence="1" id="KW-0812">Transmembrane</keyword>
<comment type="caution">
    <text evidence="2">The sequence shown here is derived from an EMBL/GenBank/DDBJ whole genome shotgun (WGS) entry which is preliminary data.</text>
</comment>
<dbReference type="Pfam" id="PF13181">
    <property type="entry name" value="TPR_8"/>
    <property type="match status" value="1"/>
</dbReference>
<sequence>MYNLLISIAGSLVVTLLVGFLVGGGELRIAYGIIPGLITLATIYIILARRSMKAVQEVMARAQVDLQANRIDRGIETIKEAYPIGKWQFFITSQVDGQIGTVLYMSQRFDEAESFLKRSFKRNWVARAMLGTLLYKRKRYDEMEKVFEEAVIANKKESLLWNLYAYCMWKSGQRDKAIKVLNRAVEKLEGDQRTESNLKALQNNRKMKMRGWNLMWYQFHLDRPPAQRQQAQFRRR</sequence>
<dbReference type="OrthoDB" id="9787150at2"/>
<organism evidence="2 3">
    <name type="scientific">Lujinxingia vulgaris</name>
    <dbReference type="NCBI Taxonomy" id="2600176"/>
    <lineage>
        <taxon>Bacteria</taxon>
        <taxon>Deltaproteobacteria</taxon>
        <taxon>Bradymonadales</taxon>
        <taxon>Lujinxingiaceae</taxon>
        <taxon>Lujinxingia</taxon>
    </lineage>
</organism>
<keyword evidence="1" id="KW-1133">Transmembrane helix</keyword>
<dbReference type="EMBL" id="VOSL01000143">
    <property type="protein sequence ID" value="TXD31936.1"/>
    <property type="molecule type" value="Genomic_DNA"/>
</dbReference>
<evidence type="ECO:0000313" key="3">
    <source>
        <dbReference type="Proteomes" id="UP000321046"/>
    </source>
</evidence>
<reference evidence="2 3" key="1">
    <citation type="submission" date="2019-08" db="EMBL/GenBank/DDBJ databases">
        <title>Bradymonadales sp. TMQ2.</title>
        <authorList>
            <person name="Liang Q."/>
        </authorList>
    </citation>
    <scope>NUCLEOTIDE SEQUENCE [LARGE SCALE GENOMIC DNA]</scope>
    <source>
        <strain evidence="2 3">TMQ2</strain>
    </source>
</reference>
<evidence type="ECO:0000313" key="2">
    <source>
        <dbReference type="EMBL" id="TXD31936.1"/>
    </source>
</evidence>